<organism evidence="1 2">
    <name type="scientific">Catharanthus roseus</name>
    <name type="common">Madagascar periwinkle</name>
    <name type="synonym">Vinca rosea</name>
    <dbReference type="NCBI Taxonomy" id="4058"/>
    <lineage>
        <taxon>Eukaryota</taxon>
        <taxon>Viridiplantae</taxon>
        <taxon>Streptophyta</taxon>
        <taxon>Embryophyta</taxon>
        <taxon>Tracheophyta</taxon>
        <taxon>Spermatophyta</taxon>
        <taxon>Magnoliopsida</taxon>
        <taxon>eudicotyledons</taxon>
        <taxon>Gunneridae</taxon>
        <taxon>Pentapetalae</taxon>
        <taxon>asterids</taxon>
        <taxon>lamiids</taxon>
        <taxon>Gentianales</taxon>
        <taxon>Apocynaceae</taxon>
        <taxon>Rauvolfioideae</taxon>
        <taxon>Vinceae</taxon>
        <taxon>Catharanthinae</taxon>
        <taxon>Catharanthus</taxon>
    </lineage>
</organism>
<dbReference type="EMBL" id="CM044703">
    <property type="protein sequence ID" value="KAI5673236.1"/>
    <property type="molecule type" value="Genomic_DNA"/>
</dbReference>
<dbReference type="Proteomes" id="UP001060085">
    <property type="component" value="Linkage Group LG03"/>
</dbReference>
<accession>A0ACC0BKV1</accession>
<proteinExistence type="predicted"/>
<gene>
    <name evidence="1" type="ORF">M9H77_13600</name>
</gene>
<sequence length="184" mass="21569">MDATHPVRVVLFWDSEIARDAYGLYFTGLVQKTWTFYQMVSHAELIRKILKYRDIDPNQWSVRMTMRVPSFYEENIMFYFTLYSMNNDNEMLLVEFIPLQRQIVSITHATNTINMTENVTTLKHIVYDEPSMLYPTVDDDDDENGHSDKEYVISSESESDGNNDTEEEELQTVVNPVIENTVTQ</sequence>
<keyword evidence="2" id="KW-1185">Reference proteome</keyword>
<name>A0ACC0BKV1_CATRO</name>
<comment type="caution">
    <text evidence="1">The sequence shown here is derived from an EMBL/GenBank/DDBJ whole genome shotgun (WGS) entry which is preliminary data.</text>
</comment>
<evidence type="ECO:0000313" key="1">
    <source>
        <dbReference type="EMBL" id="KAI5673236.1"/>
    </source>
</evidence>
<reference evidence="2" key="1">
    <citation type="journal article" date="2023" name="Nat. Plants">
        <title>Single-cell RNA sequencing provides a high-resolution roadmap for understanding the multicellular compartmentation of specialized metabolism.</title>
        <authorList>
            <person name="Sun S."/>
            <person name="Shen X."/>
            <person name="Li Y."/>
            <person name="Li Y."/>
            <person name="Wang S."/>
            <person name="Li R."/>
            <person name="Zhang H."/>
            <person name="Shen G."/>
            <person name="Guo B."/>
            <person name="Wei J."/>
            <person name="Xu J."/>
            <person name="St-Pierre B."/>
            <person name="Chen S."/>
            <person name="Sun C."/>
        </authorList>
    </citation>
    <scope>NUCLEOTIDE SEQUENCE [LARGE SCALE GENOMIC DNA]</scope>
</reference>
<evidence type="ECO:0000313" key="2">
    <source>
        <dbReference type="Proteomes" id="UP001060085"/>
    </source>
</evidence>
<protein>
    <submittedName>
        <fullName evidence="1">Uncharacterized protein</fullName>
    </submittedName>
</protein>